<proteinExistence type="predicted"/>
<dbReference type="SUPFAM" id="SSF117892">
    <property type="entry name" value="Band 7/SPFH domain"/>
    <property type="match status" value="1"/>
</dbReference>
<dbReference type="CDD" id="cd03401">
    <property type="entry name" value="SPFH_prohibitin"/>
    <property type="match status" value="1"/>
</dbReference>
<evidence type="ECO:0000259" key="3">
    <source>
        <dbReference type="SMART" id="SM00244"/>
    </source>
</evidence>
<dbReference type="InterPro" id="IPR036013">
    <property type="entry name" value="Band_7/SPFH_dom_sf"/>
</dbReference>
<dbReference type="EMBL" id="UHIC01000001">
    <property type="protein sequence ID" value="SUO96799.1"/>
    <property type="molecule type" value="Genomic_DNA"/>
</dbReference>
<protein>
    <submittedName>
        <fullName evidence="4">FtsH protease regulator HflK</fullName>
    </submittedName>
</protein>
<dbReference type="PANTHER" id="PTHR42911">
    <property type="entry name" value="MODULATOR OF FTSH PROTEASE HFLC"/>
    <property type="match status" value="1"/>
</dbReference>
<accession>A0A380MW57</accession>
<reference evidence="4 5" key="1">
    <citation type="submission" date="2018-06" db="EMBL/GenBank/DDBJ databases">
        <authorList>
            <consortium name="Pathogen Informatics"/>
            <person name="Doyle S."/>
        </authorList>
    </citation>
    <scope>NUCLEOTIDE SEQUENCE [LARGE SCALE GENOMIC DNA]</scope>
    <source>
        <strain evidence="4 5">NCTC13337</strain>
    </source>
</reference>
<dbReference type="AlphaFoldDB" id="A0A380MW57"/>
<sequence>MNKFLPSVISFSVVGLIVLSFTGGTVYTIDQGERGVVLSYGQVKEIAEPGLHFKLPFVNKVIKIPVRTTTGTLDKVLAYSSDQQPAEINVSVTLSVADTGVDKLYSQFGNLEDAYQRVIVPLTRQEIKTVFGQYTALKAVQTREQLNHDVQEAVTRALSPYSYLKIHSVQIENIDFSDAYEQTIEDRMKAEVEVERYKQNLEREKVEAEIAVTRAKASADARVKAAEGEAKAITLRADAEAKAITQKADALKQNSDIIHLMQVERWDGKLPSTMLPNNVVPILSSSENKN</sequence>
<dbReference type="Pfam" id="PF01145">
    <property type="entry name" value="Band_7"/>
    <property type="match status" value="1"/>
</dbReference>
<dbReference type="GO" id="GO:0008233">
    <property type="term" value="F:peptidase activity"/>
    <property type="evidence" value="ECO:0007669"/>
    <property type="project" value="UniProtKB-KW"/>
</dbReference>
<keyword evidence="2" id="KW-0175">Coiled coil</keyword>
<dbReference type="RefSeq" id="WP_084601775.1">
    <property type="nucleotide sequence ID" value="NZ_LWHB01000170.1"/>
</dbReference>
<dbReference type="InterPro" id="IPR000163">
    <property type="entry name" value="Prohibitin"/>
</dbReference>
<keyword evidence="4" id="KW-0645">Protease</keyword>
<dbReference type="GO" id="GO:0006508">
    <property type="term" value="P:proteolysis"/>
    <property type="evidence" value="ECO:0007669"/>
    <property type="project" value="UniProtKB-KW"/>
</dbReference>
<dbReference type="OrthoDB" id="9812991at2"/>
<dbReference type="GO" id="GO:0016020">
    <property type="term" value="C:membrane"/>
    <property type="evidence" value="ECO:0007669"/>
    <property type="project" value="UniProtKB-SubCell"/>
</dbReference>
<organism evidence="4 5">
    <name type="scientific">Suttonella ornithocola</name>
    <dbReference type="NCBI Taxonomy" id="279832"/>
    <lineage>
        <taxon>Bacteria</taxon>
        <taxon>Pseudomonadati</taxon>
        <taxon>Pseudomonadota</taxon>
        <taxon>Gammaproteobacteria</taxon>
        <taxon>Cardiobacteriales</taxon>
        <taxon>Cardiobacteriaceae</taxon>
        <taxon>Suttonella</taxon>
    </lineage>
</organism>
<feature type="domain" description="Band 7" evidence="3">
    <location>
        <begin position="24"/>
        <end position="188"/>
    </location>
</feature>
<comment type="subcellular location">
    <subcellularLocation>
        <location evidence="1">Membrane</location>
        <topology evidence="1">Single-pass membrane protein</topology>
    </subcellularLocation>
</comment>
<dbReference type="SMART" id="SM00244">
    <property type="entry name" value="PHB"/>
    <property type="match status" value="1"/>
</dbReference>
<evidence type="ECO:0000313" key="5">
    <source>
        <dbReference type="Proteomes" id="UP000254601"/>
    </source>
</evidence>
<name>A0A380MW57_9GAMM</name>
<keyword evidence="4" id="KW-0378">Hydrolase</keyword>
<dbReference type="Proteomes" id="UP000254601">
    <property type="component" value="Unassembled WGS sequence"/>
</dbReference>
<keyword evidence="5" id="KW-1185">Reference proteome</keyword>
<dbReference type="PANTHER" id="PTHR42911:SF2">
    <property type="entry name" value="PROHIBITIN FAMILY PROTEIN"/>
    <property type="match status" value="1"/>
</dbReference>
<dbReference type="Gene3D" id="3.30.479.30">
    <property type="entry name" value="Band 7 domain"/>
    <property type="match status" value="1"/>
</dbReference>
<dbReference type="InterPro" id="IPR001107">
    <property type="entry name" value="Band_7"/>
</dbReference>
<gene>
    <name evidence="4" type="primary">qmcA_2</name>
    <name evidence="4" type="ORF">NCTC13337_02025</name>
</gene>
<feature type="coiled-coil region" evidence="2">
    <location>
        <begin position="180"/>
        <end position="218"/>
    </location>
</feature>
<evidence type="ECO:0000256" key="2">
    <source>
        <dbReference type="SAM" id="Coils"/>
    </source>
</evidence>
<evidence type="ECO:0000256" key="1">
    <source>
        <dbReference type="ARBA" id="ARBA00004167"/>
    </source>
</evidence>
<evidence type="ECO:0000313" key="4">
    <source>
        <dbReference type="EMBL" id="SUO96799.1"/>
    </source>
</evidence>